<accession>A0A815UJW5</accession>
<comment type="caution">
    <text evidence="2">The sequence shown here is derived from an EMBL/GenBank/DDBJ whole genome shotgun (WGS) entry which is preliminary data.</text>
</comment>
<name>A0A815UJW5_ADIRI</name>
<sequence>MMIRRKRYINYTGSLFSTCLVHPRSNNPARKRPVPWYSGDFMESCFRNHRPGLHEKRHEEANSNESVEFGDEKNNLDEIQLAINMAEFIKEMQAMFAANPTVTVNVETFKAPEEQHHIPKL</sequence>
<gene>
    <name evidence="1" type="ORF">EDS130_LOCUS43208</name>
    <name evidence="2" type="ORF">XAT740_LOCUS40626</name>
</gene>
<evidence type="ECO:0000313" key="1">
    <source>
        <dbReference type="EMBL" id="CAF1510384.1"/>
    </source>
</evidence>
<dbReference type="Proteomes" id="UP000663852">
    <property type="component" value="Unassembled WGS sequence"/>
</dbReference>
<organism evidence="2 3">
    <name type="scientific">Adineta ricciae</name>
    <name type="common">Rotifer</name>
    <dbReference type="NCBI Taxonomy" id="249248"/>
    <lineage>
        <taxon>Eukaryota</taxon>
        <taxon>Metazoa</taxon>
        <taxon>Spiralia</taxon>
        <taxon>Gnathifera</taxon>
        <taxon>Rotifera</taxon>
        <taxon>Eurotatoria</taxon>
        <taxon>Bdelloidea</taxon>
        <taxon>Adinetida</taxon>
        <taxon>Adinetidae</taxon>
        <taxon>Adineta</taxon>
    </lineage>
</organism>
<keyword evidence="3" id="KW-1185">Reference proteome</keyword>
<reference evidence="2" key="1">
    <citation type="submission" date="2021-02" db="EMBL/GenBank/DDBJ databases">
        <authorList>
            <person name="Nowell W R."/>
        </authorList>
    </citation>
    <scope>NUCLEOTIDE SEQUENCE</scope>
</reference>
<dbReference type="Proteomes" id="UP000663828">
    <property type="component" value="Unassembled WGS sequence"/>
</dbReference>
<evidence type="ECO:0000313" key="3">
    <source>
        <dbReference type="Proteomes" id="UP000663828"/>
    </source>
</evidence>
<dbReference type="EMBL" id="CAJNOR010004642">
    <property type="protein sequence ID" value="CAF1518135.1"/>
    <property type="molecule type" value="Genomic_DNA"/>
</dbReference>
<dbReference type="EMBL" id="CAJNOJ010000689">
    <property type="protein sequence ID" value="CAF1510384.1"/>
    <property type="molecule type" value="Genomic_DNA"/>
</dbReference>
<evidence type="ECO:0000313" key="2">
    <source>
        <dbReference type="EMBL" id="CAF1518135.1"/>
    </source>
</evidence>
<dbReference type="AlphaFoldDB" id="A0A815UJW5"/>
<proteinExistence type="predicted"/>
<protein>
    <submittedName>
        <fullName evidence="2">Uncharacterized protein</fullName>
    </submittedName>
</protein>